<proteinExistence type="predicted"/>
<dbReference type="InterPro" id="IPR010985">
    <property type="entry name" value="Ribbon_hlx_hlx"/>
</dbReference>
<dbReference type="InterPro" id="IPR022148">
    <property type="entry name" value="CopG_antitoxin"/>
</dbReference>
<keyword evidence="3" id="KW-1185">Reference proteome</keyword>
<comment type="caution">
    <text evidence="2">The sequence shown here is derived from an EMBL/GenBank/DDBJ whole genome shotgun (WGS) entry which is preliminary data.</text>
</comment>
<sequence>MSSSNKNWPEKPWPTLPDDKAAEDFVDNADLSEYDWNAAEPISYEFKKKSSALTMRIPQSLLDAVKTKAKSKGIPFTRYVRMLIEQDLARP</sequence>
<feature type="region of interest" description="Disordered" evidence="1">
    <location>
        <begin position="1"/>
        <end position="20"/>
    </location>
</feature>
<evidence type="ECO:0000313" key="2">
    <source>
        <dbReference type="EMBL" id="MBB3810711.1"/>
    </source>
</evidence>
<protein>
    <submittedName>
        <fullName evidence="2">Putative DNA binding CopG/RHH family protein</fullName>
    </submittedName>
</protein>
<organism evidence="2 3">
    <name type="scientific">Pseudochelatococcus contaminans</name>
    <dbReference type="NCBI Taxonomy" id="1538103"/>
    <lineage>
        <taxon>Bacteria</taxon>
        <taxon>Pseudomonadati</taxon>
        <taxon>Pseudomonadota</taxon>
        <taxon>Alphaproteobacteria</taxon>
        <taxon>Hyphomicrobiales</taxon>
        <taxon>Chelatococcaceae</taxon>
        <taxon>Pseudochelatococcus</taxon>
    </lineage>
</organism>
<dbReference type="RefSeq" id="WP_183753915.1">
    <property type="nucleotide sequence ID" value="NZ_JACICC010000007.1"/>
</dbReference>
<evidence type="ECO:0000256" key="1">
    <source>
        <dbReference type="SAM" id="MobiDB-lite"/>
    </source>
</evidence>
<gene>
    <name evidence="2" type="ORF">FHS81_002813</name>
</gene>
<evidence type="ECO:0000313" key="3">
    <source>
        <dbReference type="Proteomes" id="UP000537592"/>
    </source>
</evidence>
<dbReference type="AlphaFoldDB" id="A0A7W6EI42"/>
<dbReference type="EMBL" id="JACICC010000007">
    <property type="protein sequence ID" value="MBB3810711.1"/>
    <property type="molecule type" value="Genomic_DNA"/>
</dbReference>
<reference evidence="2 3" key="1">
    <citation type="submission" date="2020-08" db="EMBL/GenBank/DDBJ databases">
        <title>Genomic Encyclopedia of Type Strains, Phase IV (KMG-IV): sequencing the most valuable type-strain genomes for metagenomic binning, comparative biology and taxonomic classification.</title>
        <authorList>
            <person name="Goeker M."/>
        </authorList>
    </citation>
    <scope>NUCLEOTIDE SEQUENCE [LARGE SCALE GENOMIC DNA]</scope>
    <source>
        <strain evidence="2 3">DSM 28760</strain>
    </source>
</reference>
<accession>A0A7W6EI42</accession>
<dbReference type="SUPFAM" id="SSF47598">
    <property type="entry name" value="Ribbon-helix-helix"/>
    <property type="match status" value="1"/>
</dbReference>
<name>A0A7W6EI42_9HYPH</name>
<dbReference type="Proteomes" id="UP000537592">
    <property type="component" value="Unassembled WGS sequence"/>
</dbReference>
<dbReference type="GO" id="GO:0006355">
    <property type="term" value="P:regulation of DNA-templated transcription"/>
    <property type="evidence" value="ECO:0007669"/>
    <property type="project" value="InterPro"/>
</dbReference>
<dbReference type="Pfam" id="PF12441">
    <property type="entry name" value="CopG_antitoxin"/>
    <property type="match status" value="1"/>
</dbReference>